<reference evidence="1" key="1">
    <citation type="submission" date="2019-02" db="EMBL/GenBank/DDBJ databases">
        <title>Draft genome of the type strain Pelomonas aquatica CCUG 52575T.</title>
        <authorList>
            <person name="Gomila M."/>
            <person name="Lalucat J."/>
        </authorList>
    </citation>
    <scope>NUCLEOTIDE SEQUENCE</scope>
    <source>
        <strain evidence="1">CCUG 52575</strain>
    </source>
</reference>
<evidence type="ECO:0000313" key="2">
    <source>
        <dbReference type="Proteomes" id="UP001152766"/>
    </source>
</evidence>
<organism evidence="1 2">
    <name type="scientific">Pelomonas aquatica</name>
    <dbReference type="NCBI Taxonomy" id="431058"/>
    <lineage>
        <taxon>Bacteria</taxon>
        <taxon>Pseudomonadati</taxon>
        <taxon>Pseudomonadota</taxon>
        <taxon>Betaproteobacteria</taxon>
        <taxon>Burkholderiales</taxon>
        <taxon>Sphaerotilaceae</taxon>
        <taxon>Roseateles</taxon>
    </lineage>
</organism>
<dbReference type="NCBIfam" id="NF041728">
    <property type="entry name" value="BPSL0761_fam"/>
    <property type="match status" value="1"/>
</dbReference>
<dbReference type="Proteomes" id="UP001152766">
    <property type="component" value="Unassembled WGS sequence"/>
</dbReference>
<dbReference type="RefSeq" id="WP_268149107.1">
    <property type="nucleotide sequence ID" value="NZ_JAPPUW010000006.1"/>
</dbReference>
<keyword evidence="2" id="KW-1185">Reference proteome</keyword>
<dbReference type="InterPro" id="IPR049723">
    <property type="entry name" value="BPSL0761-like"/>
</dbReference>
<gene>
    <name evidence="1" type="ORF">EXJ73_20745</name>
</gene>
<accession>A0A9X4LJX2</accession>
<protein>
    <submittedName>
        <fullName evidence="1">Uncharacterized protein</fullName>
    </submittedName>
</protein>
<dbReference type="AlphaFoldDB" id="A0A9X4LJX2"/>
<proteinExistence type="predicted"/>
<comment type="caution">
    <text evidence="1">The sequence shown here is derived from an EMBL/GenBank/DDBJ whole genome shotgun (WGS) entry which is preliminary data.</text>
</comment>
<sequence length="131" mass="15000">MSTQEERLRSLREARELLMVVAQEQRLSMDLRRGAQAALNGFPHDVDIAGWLEGTTHTPTGSWGVAFAAGRLVLEVLQRTLPVDDSLRRWADFAERHFPEAIWLPDGRAGSEKWAPMFLDPFRIFRQVQKD</sequence>
<dbReference type="EMBL" id="SGUG01000044">
    <property type="protein sequence ID" value="MDG0864892.1"/>
    <property type="molecule type" value="Genomic_DNA"/>
</dbReference>
<name>A0A9X4LJX2_9BURK</name>
<evidence type="ECO:0000313" key="1">
    <source>
        <dbReference type="EMBL" id="MDG0864892.1"/>
    </source>
</evidence>